<dbReference type="EMBL" id="BRPK01000012">
    <property type="protein sequence ID" value="GLB42932.1"/>
    <property type="molecule type" value="Genomic_DNA"/>
</dbReference>
<reference evidence="1" key="1">
    <citation type="submission" date="2022-07" db="EMBL/GenBank/DDBJ databases">
        <title>The genome of Lyophyllum shimeji provides insight into the initial evolution of ectomycorrhizal fungal genome.</title>
        <authorList>
            <person name="Kobayashi Y."/>
            <person name="Shibata T."/>
            <person name="Hirakawa H."/>
            <person name="Shigenobu S."/>
            <person name="Nishiyama T."/>
            <person name="Yamada A."/>
            <person name="Hasebe M."/>
            <person name="Kawaguchi M."/>
        </authorList>
    </citation>
    <scope>NUCLEOTIDE SEQUENCE</scope>
    <source>
        <strain evidence="1">AT787</strain>
    </source>
</reference>
<gene>
    <name evidence="1" type="ORF">LshimejAT787_1203810</name>
</gene>
<sequence>MSSLNSHQALLLRCDRDGTIYACHLTTLSSLVRFIEWARAKRDALRFTIMKSFRKCSIPPISLIARNRHHLQSLRTRLRPRMAIHSSRANLTYLRSLHVKSESVSIDVKSQPFKLNFECSAGVARPVARHEIKVYLHSCWEARLQRKSPSLLKQGR</sequence>
<protein>
    <submittedName>
        <fullName evidence="1">Uncharacterized protein</fullName>
    </submittedName>
</protein>
<dbReference type="Proteomes" id="UP001063166">
    <property type="component" value="Unassembled WGS sequence"/>
</dbReference>
<proteinExistence type="predicted"/>
<keyword evidence="2" id="KW-1185">Reference proteome</keyword>
<organism evidence="1 2">
    <name type="scientific">Lyophyllum shimeji</name>
    <name type="common">Hon-shimeji</name>
    <name type="synonym">Tricholoma shimeji</name>
    <dbReference type="NCBI Taxonomy" id="47721"/>
    <lineage>
        <taxon>Eukaryota</taxon>
        <taxon>Fungi</taxon>
        <taxon>Dikarya</taxon>
        <taxon>Basidiomycota</taxon>
        <taxon>Agaricomycotina</taxon>
        <taxon>Agaricomycetes</taxon>
        <taxon>Agaricomycetidae</taxon>
        <taxon>Agaricales</taxon>
        <taxon>Tricholomatineae</taxon>
        <taxon>Lyophyllaceae</taxon>
        <taxon>Lyophyllum</taxon>
    </lineage>
</organism>
<comment type="caution">
    <text evidence="1">The sequence shown here is derived from an EMBL/GenBank/DDBJ whole genome shotgun (WGS) entry which is preliminary data.</text>
</comment>
<evidence type="ECO:0000313" key="1">
    <source>
        <dbReference type="EMBL" id="GLB42932.1"/>
    </source>
</evidence>
<dbReference type="AlphaFoldDB" id="A0A9P3PX89"/>
<accession>A0A9P3PX89</accession>
<name>A0A9P3PX89_LYOSH</name>
<evidence type="ECO:0000313" key="2">
    <source>
        <dbReference type="Proteomes" id="UP001063166"/>
    </source>
</evidence>